<accession>A0A0F9MV05</accession>
<reference evidence="1" key="1">
    <citation type="journal article" date="2015" name="Nature">
        <title>Complex archaea that bridge the gap between prokaryotes and eukaryotes.</title>
        <authorList>
            <person name="Spang A."/>
            <person name="Saw J.H."/>
            <person name="Jorgensen S.L."/>
            <person name="Zaremba-Niedzwiedzka K."/>
            <person name="Martijn J."/>
            <person name="Lind A.E."/>
            <person name="van Eijk R."/>
            <person name="Schleper C."/>
            <person name="Guy L."/>
            <person name="Ettema T.J."/>
        </authorList>
    </citation>
    <scope>NUCLEOTIDE SEQUENCE</scope>
</reference>
<proteinExistence type="predicted"/>
<gene>
    <name evidence="1" type="ORF">LCGC14_1109810</name>
</gene>
<comment type="caution">
    <text evidence="1">The sequence shown here is derived from an EMBL/GenBank/DDBJ whole genome shotgun (WGS) entry which is preliminary data.</text>
</comment>
<protein>
    <submittedName>
        <fullName evidence="1">Uncharacterized protein</fullName>
    </submittedName>
</protein>
<organism evidence="1">
    <name type="scientific">marine sediment metagenome</name>
    <dbReference type="NCBI Taxonomy" id="412755"/>
    <lineage>
        <taxon>unclassified sequences</taxon>
        <taxon>metagenomes</taxon>
        <taxon>ecological metagenomes</taxon>
    </lineage>
</organism>
<dbReference type="EMBL" id="LAZR01005057">
    <property type="protein sequence ID" value="KKN03227.1"/>
    <property type="molecule type" value="Genomic_DNA"/>
</dbReference>
<name>A0A0F9MV05_9ZZZZ</name>
<evidence type="ECO:0000313" key="1">
    <source>
        <dbReference type="EMBL" id="KKN03227.1"/>
    </source>
</evidence>
<dbReference type="AlphaFoldDB" id="A0A0F9MV05"/>
<sequence>MKPLNIDQQIQVCRVLGWLSLMIEGTSLSYEQHAFVVAAAKELCPILNLDDSSRPTDNLWELGGLPEQGLENDAQAKALTDSLAMLVRPLQRRTHPEGDTK</sequence>